<evidence type="ECO:0000313" key="1">
    <source>
        <dbReference type="EMBL" id="CAK9164244.1"/>
    </source>
</evidence>
<comment type="caution">
    <text evidence="1">The sequence shown here is derived from an EMBL/GenBank/DDBJ whole genome shotgun (WGS) entry which is preliminary data.</text>
</comment>
<dbReference type="PANTHER" id="PTHR46872">
    <property type="entry name" value="DNA BINDING PROTEIN"/>
    <property type="match status" value="1"/>
</dbReference>
<protein>
    <recommendedName>
        <fullName evidence="3">ELM2 domain-containing protein</fullName>
    </recommendedName>
</protein>
<sequence>MQKPKPLHIQAFKKPVAVNRLEFITDVSVKLAIPVGPRFQADVPDWIGHIGDSELNTSRWLGTRTWPVKGSCLETNCNAIGRGRPDFCSCITPGSIECVRRHVTDKRSELQRIGLQTRSSYAEVNTDEDEIAEAPYSKGSRKRCRVDSVTSISSKCVKGYLTGR</sequence>
<organism evidence="1 2">
    <name type="scientific">Ilex paraguariensis</name>
    <name type="common">yerba mate</name>
    <dbReference type="NCBI Taxonomy" id="185542"/>
    <lineage>
        <taxon>Eukaryota</taxon>
        <taxon>Viridiplantae</taxon>
        <taxon>Streptophyta</taxon>
        <taxon>Embryophyta</taxon>
        <taxon>Tracheophyta</taxon>
        <taxon>Spermatophyta</taxon>
        <taxon>Magnoliopsida</taxon>
        <taxon>eudicotyledons</taxon>
        <taxon>Gunneridae</taxon>
        <taxon>Pentapetalae</taxon>
        <taxon>asterids</taxon>
        <taxon>campanulids</taxon>
        <taxon>Aquifoliales</taxon>
        <taxon>Aquifoliaceae</taxon>
        <taxon>Ilex</taxon>
    </lineage>
</organism>
<reference evidence="1 2" key="1">
    <citation type="submission" date="2024-02" db="EMBL/GenBank/DDBJ databases">
        <authorList>
            <person name="Vignale AGUSTIN F."/>
            <person name="Sosa J E."/>
            <person name="Modenutti C."/>
        </authorList>
    </citation>
    <scope>NUCLEOTIDE SEQUENCE [LARGE SCALE GENOMIC DNA]</scope>
</reference>
<name>A0ABC8T9T3_9AQUA</name>
<evidence type="ECO:0000313" key="2">
    <source>
        <dbReference type="Proteomes" id="UP001642360"/>
    </source>
</evidence>
<dbReference type="Proteomes" id="UP001642360">
    <property type="component" value="Unassembled WGS sequence"/>
</dbReference>
<dbReference type="PANTHER" id="PTHR46872:SF10">
    <property type="entry name" value="MYB-LIKE DOMAIN-CONTAINING PROTEIN"/>
    <property type="match status" value="1"/>
</dbReference>
<keyword evidence="2" id="KW-1185">Reference proteome</keyword>
<gene>
    <name evidence="1" type="ORF">ILEXP_LOCUS33336</name>
</gene>
<dbReference type="AlphaFoldDB" id="A0ABC8T9T3"/>
<proteinExistence type="predicted"/>
<accession>A0ABC8T9T3</accession>
<evidence type="ECO:0008006" key="3">
    <source>
        <dbReference type="Google" id="ProtNLM"/>
    </source>
</evidence>
<dbReference type="EMBL" id="CAUOFW020004169">
    <property type="protein sequence ID" value="CAK9164244.1"/>
    <property type="molecule type" value="Genomic_DNA"/>
</dbReference>